<feature type="region of interest" description="Disordered" evidence="1">
    <location>
        <begin position="70"/>
        <end position="100"/>
    </location>
</feature>
<accession>A0A2S6CP66</accession>
<dbReference type="Proteomes" id="UP000239589">
    <property type="component" value="Unassembled WGS sequence"/>
</dbReference>
<protein>
    <submittedName>
        <fullName evidence="2">Uncharacterized protein</fullName>
    </submittedName>
</protein>
<name>A0A2S6CP66_9CYAN</name>
<sequence length="100" mass="11491">MPRPKDERTPLDILAEIENNVKGLKKVLEGDQGLYEMNMALAMAEELARSSGRLSKRISKLLRLEIFERGNDNDGDTKFDRKTTIRVKHDPSKIKRVPRT</sequence>
<proteinExistence type="predicted"/>
<keyword evidence="3" id="KW-1185">Reference proteome</keyword>
<gene>
    <name evidence="2" type="ORF">CUN59_20980</name>
</gene>
<dbReference type="EMBL" id="PGEM01000239">
    <property type="protein sequence ID" value="PPJ61430.1"/>
    <property type="molecule type" value="Genomic_DNA"/>
</dbReference>
<comment type="caution">
    <text evidence="2">The sequence shown here is derived from an EMBL/GenBank/DDBJ whole genome shotgun (WGS) entry which is preliminary data.</text>
</comment>
<evidence type="ECO:0000313" key="3">
    <source>
        <dbReference type="Proteomes" id="UP000239589"/>
    </source>
</evidence>
<dbReference type="AlphaFoldDB" id="A0A2S6CP66"/>
<feature type="compositionally biased region" description="Basic and acidic residues" evidence="1">
    <location>
        <begin position="70"/>
        <end position="93"/>
    </location>
</feature>
<organism evidence="2 3">
    <name type="scientific">Cuspidothrix issatschenkoi CHARLIE-1</name>
    <dbReference type="NCBI Taxonomy" id="2052836"/>
    <lineage>
        <taxon>Bacteria</taxon>
        <taxon>Bacillati</taxon>
        <taxon>Cyanobacteriota</taxon>
        <taxon>Cyanophyceae</taxon>
        <taxon>Nostocales</taxon>
        <taxon>Aphanizomenonaceae</taxon>
        <taxon>Cuspidothrix</taxon>
    </lineage>
</organism>
<reference evidence="2 3" key="1">
    <citation type="submission" date="2018-02" db="EMBL/GenBank/DDBJ databases">
        <title>Discovery of a pederin family compound in a non-symbiotic bloom-forming cyanobacterium.</title>
        <authorList>
            <person name="Kust A."/>
            <person name="Mares J."/>
            <person name="Jokela J."/>
            <person name="Urajova P."/>
            <person name="Hajek J."/>
            <person name="Saurav K."/>
            <person name="Voracova K."/>
            <person name="Fewer D.P."/>
            <person name="Haapaniemi E."/>
            <person name="Permi P."/>
            <person name="Rehakova K."/>
            <person name="Sivonen K."/>
            <person name="Hrouzek P."/>
        </authorList>
    </citation>
    <scope>NUCLEOTIDE SEQUENCE [LARGE SCALE GENOMIC DNA]</scope>
    <source>
        <strain evidence="2 3">CHARLIE-1</strain>
    </source>
</reference>
<evidence type="ECO:0000313" key="2">
    <source>
        <dbReference type="EMBL" id="PPJ61430.1"/>
    </source>
</evidence>
<evidence type="ECO:0000256" key="1">
    <source>
        <dbReference type="SAM" id="MobiDB-lite"/>
    </source>
</evidence>